<sequence>STLWCNLFWSCLALGQNAEAHSALVLNPDKSQISDLLCSFLFDLLERGNAKELLNYSYSGMESCIFEYMLSLARSLTIASNVMYEQAYRLKTETEANSRSLSQRVQCLLFTKTCLELVHASNAWVERPDLRKGILGHERNVEFTIEVYELSNLKKEYDLTVAHISLLQLMERQALNPNVPSSAQETVAQLVNMKGYELAISVARRTREEDSMQEYDLTVAQLSLLQLMERQALNPNIPSSAQETVAQLVNMKGYELAISVARRFDIKTTIVIDALTSDYVNLLRSFKNDFTAESETLHFIRLNNPSVREIVSSRPVEQVERLLEASLVAAERSLETACHRTCAFRILSSDVFLPAWLVKSYSGILCFWLVLKAVSRLDLSLQQSKSWAASRLEASLFEAFRLI</sequence>
<feature type="non-terminal residue" evidence="4">
    <location>
        <position position="1"/>
    </location>
</feature>
<reference evidence="4" key="1">
    <citation type="submission" date="2023-07" db="EMBL/GenBank/DDBJ databases">
        <title>Chromosome-level genome assembly of Artemia franciscana.</title>
        <authorList>
            <person name="Jo E."/>
        </authorList>
    </citation>
    <scope>NUCLEOTIDE SEQUENCE</scope>
    <source>
        <tissue evidence="4">Whole body</tissue>
    </source>
</reference>
<evidence type="ECO:0000259" key="2">
    <source>
        <dbReference type="Pfam" id="PF23347"/>
    </source>
</evidence>
<dbReference type="GO" id="GO:0017056">
    <property type="term" value="F:structural constituent of nuclear pore"/>
    <property type="evidence" value="ECO:0007669"/>
    <property type="project" value="TreeGrafter"/>
</dbReference>
<evidence type="ECO:0000256" key="1">
    <source>
        <dbReference type="SAM" id="SignalP"/>
    </source>
</evidence>
<name>A0AA88IP15_ARTSF</name>
<feature type="signal peptide" evidence="1">
    <location>
        <begin position="1"/>
        <end position="20"/>
    </location>
</feature>
<dbReference type="AlphaFoldDB" id="A0AA88IP15"/>
<dbReference type="Pfam" id="PF23347">
    <property type="entry name" value="TPR_Nup160_C"/>
    <property type="match status" value="1"/>
</dbReference>
<dbReference type="InterPro" id="IPR056536">
    <property type="entry name" value="TPR_NUP160_C"/>
</dbReference>
<evidence type="ECO:0000313" key="5">
    <source>
        <dbReference type="Proteomes" id="UP001187531"/>
    </source>
</evidence>
<dbReference type="GO" id="GO:0005643">
    <property type="term" value="C:nuclear pore"/>
    <property type="evidence" value="ECO:0007669"/>
    <property type="project" value="UniProtKB-ARBA"/>
</dbReference>
<dbReference type="PANTHER" id="PTHR21286:SF0">
    <property type="entry name" value="NUCLEAR PORE COMPLEX PROTEIN NUP160"/>
    <property type="match status" value="1"/>
</dbReference>
<feature type="domain" description="NUP160 C-terminal TPR" evidence="2">
    <location>
        <begin position="210"/>
        <end position="362"/>
    </location>
</feature>
<feature type="chain" id="PRO_5041652147" evidence="1">
    <location>
        <begin position="21"/>
        <end position="403"/>
    </location>
</feature>
<organism evidence="4 5">
    <name type="scientific">Artemia franciscana</name>
    <name type="common">Brine shrimp</name>
    <name type="synonym">Artemia sanfranciscana</name>
    <dbReference type="NCBI Taxonomy" id="6661"/>
    <lineage>
        <taxon>Eukaryota</taxon>
        <taxon>Metazoa</taxon>
        <taxon>Ecdysozoa</taxon>
        <taxon>Arthropoda</taxon>
        <taxon>Crustacea</taxon>
        <taxon>Branchiopoda</taxon>
        <taxon>Anostraca</taxon>
        <taxon>Artemiidae</taxon>
        <taxon>Artemia</taxon>
    </lineage>
</organism>
<dbReference type="PANTHER" id="PTHR21286">
    <property type="entry name" value="NUCLEAR PORE COMPLEX PROTEIN NUP160"/>
    <property type="match status" value="1"/>
</dbReference>
<evidence type="ECO:0000259" key="3">
    <source>
        <dbReference type="Pfam" id="PF23354"/>
    </source>
</evidence>
<dbReference type="Pfam" id="PF23354">
    <property type="entry name" value="TPR_NUP160_120_M"/>
    <property type="match status" value="1"/>
</dbReference>
<dbReference type="InterPro" id="IPR056535">
    <property type="entry name" value="TPR_NUP160_M"/>
</dbReference>
<gene>
    <name evidence="4" type="ORF">QYM36_001509</name>
</gene>
<dbReference type="Proteomes" id="UP001187531">
    <property type="component" value="Unassembled WGS sequence"/>
</dbReference>
<keyword evidence="1" id="KW-0732">Signal</keyword>
<keyword evidence="5" id="KW-1185">Reference proteome</keyword>
<proteinExistence type="predicted"/>
<dbReference type="EMBL" id="JAVRJZ010000003">
    <property type="protein sequence ID" value="KAK2725077.1"/>
    <property type="molecule type" value="Genomic_DNA"/>
</dbReference>
<feature type="domain" description="NUP160 middle TPR" evidence="3">
    <location>
        <begin position="1"/>
        <end position="80"/>
    </location>
</feature>
<dbReference type="InterPro" id="IPR021717">
    <property type="entry name" value="Nucleoporin_Nup160"/>
</dbReference>
<accession>A0AA88IP15</accession>
<protein>
    <submittedName>
        <fullName evidence="4">Uncharacterized protein</fullName>
    </submittedName>
</protein>
<comment type="caution">
    <text evidence="4">The sequence shown here is derived from an EMBL/GenBank/DDBJ whole genome shotgun (WGS) entry which is preliminary data.</text>
</comment>
<evidence type="ECO:0000313" key="4">
    <source>
        <dbReference type="EMBL" id="KAK2725077.1"/>
    </source>
</evidence>